<comment type="caution">
    <text evidence="3">The sequence shown here is derived from an EMBL/GenBank/DDBJ whole genome shotgun (WGS) entry which is preliminary data.</text>
</comment>
<proteinExistence type="predicted"/>
<feature type="domain" description="Tse2 ADP-ribosyltransferase toxin" evidence="2">
    <location>
        <begin position="16"/>
        <end position="144"/>
    </location>
</feature>
<protein>
    <recommendedName>
        <fullName evidence="2">Tse2 ADP-ribosyltransferase toxin domain-containing protein</fullName>
    </recommendedName>
</protein>
<dbReference type="InterPro" id="IPR041018">
    <property type="entry name" value="ADPRTs_Tse2"/>
</dbReference>
<dbReference type="EMBL" id="JAGMWT010000018">
    <property type="protein sequence ID" value="KAH7113895.1"/>
    <property type="molecule type" value="Genomic_DNA"/>
</dbReference>
<evidence type="ECO:0000259" key="2">
    <source>
        <dbReference type="Pfam" id="PF18648"/>
    </source>
</evidence>
<dbReference type="Proteomes" id="UP000700596">
    <property type="component" value="Unassembled WGS sequence"/>
</dbReference>
<dbReference type="OrthoDB" id="10266325at2759"/>
<reference evidence="3" key="1">
    <citation type="journal article" date="2021" name="Nat. Commun.">
        <title>Genetic determinants of endophytism in the Arabidopsis root mycobiome.</title>
        <authorList>
            <person name="Mesny F."/>
            <person name="Miyauchi S."/>
            <person name="Thiergart T."/>
            <person name="Pickel B."/>
            <person name="Atanasova L."/>
            <person name="Karlsson M."/>
            <person name="Huettel B."/>
            <person name="Barry K.W."/>
            <person name="Haridas S."/>
            <person name="Chen C."/>
            <person name="Bauer D."/>
            <person name="Andreopoulos W."/>
            <person name="Pangilinan J."/>
            <person name="LaButti K."/>
            <person name="Riley R."/>
            <person name="Lipzen A."/>
            <person name="Clum A."/>
            <person name="Drula E."/>
            <person name="Henrissat B."/>
            <person name="Kohler A."/>
            <person name="Grigoriev I.V."/>
            <person name="Martin F.M."/>
            <person name="Hacquard S."/>
        </authorList>
    </citation>
    <scope>NUCLEOTIDE SEQUENCE</scope>
    <source>
        <strain evidence="3">MPI-CAGE-CH-0243</strain>
    </source>
</reference>
<evidence type="ECO:0000313" key="3">
    <source>
        <dbReference type="EMBL" id="KAH7113895.1"/>
    </source>
</evidence>
<evidence type="ECO:0000256" key="1">
    <source>
        <dbReference type="SAM" id="MobiDB-lite"/>
    </source>
</evidence>
<feature type="compositionally biased region" description="Basic residues" evidence="1">
    <location>
        <begin position="170"/>
        <end position="185"/>
    </location>
</feature>
<sequence>MPAGRPAKAVFNIFPKEIFRVNNGPNVHLRQFTPGANFYDVPANPQGLYHSSFDDTTPERLQASLNAYRGPNGASCRPYAVWYREMIRRWTGDDVRVYTFPKGTVLPQNYILVEETDDHFSLQRKNDTAPIADVSRDLSKFTNQMEWEAKDQWLARMANRQDPPSPFGHQVRRHNANSRGGGHLR</sequence>
<evidence type="ECO:0000313" key="4">
    <source>
        <dbReference type="Proteomes" id="UP000700596"/>
    </source>
</evidence>
<organism evidence="3 4">
    <name type="scientific">Dendryphion nanum</name>
    <dbReference type="NCBI Taxonomy" id="256645"/>
    <lineage>
        <taxon>Eukaryota</taxon>
        <taxon>Fungi</taxon>
        <taxon>Dikarya</taxon>
        <taxon>Ascomycota</taxon>
        <taxon>Pezizomycotina</taxon>
        <taxon>Dothideomycetes</taxon>
        <taxon>Pleosporomycetidae</taxon>
        <taxon>Pleosporales</taxon>
        <taxon>Torulaceae</taxon>
        <taxon>Dendryphion</taxon>
    </lineage>
</organism>
<feature type="region of interest" description="Disordered" evidence="1">
    <location>
        <begin position="159"/>
        <end position="185"/>
    </location>
</feature>
<dbReference type="Pfam" id="PF18648">
    <property type="entry name" value="ADPRTs_Tse2"/>
    <property type="match status" value="1"/>
</dbReference>
<gene>
    <name evidence="3" type="ORF">B0J11DRAFT_142953</name>
</gene>
<accession>A0A9P9D5D6</accession>
<dbReference type="AlphaFoldDB" id="A0A9P9D5D6"/>
<keyword evidence="4" id="KW-1185">Reference proteome</keyword>
<name>A0A9P9D5D6_9PLEO</name>